<evidence type="ECO:0000313" key="3">
    <source>
        <dbReference type="Proteomes" id="UP000676169"/>
    </source>
</evidence>
<keyword evidence="1" id="KW-0732">Signal</keyword>
<dbReference type="Proteomes" id="UP000676169">
    <property type="component" value="Chromosome"/>
</dbReference>
<gene>
    <name evidence="2" type="ORF">KBB96_14170</name>
</gene>
<keyword evidence="3" id="KW-1185">Reference proteome</keyword>
<name>A0A975IYD0_9BACT</name>
<evidence type="ECO:0000256" key="1">
    <source>
        <dbReference type="SAM" id="SignalP"/>
    </source>
</evidence>
<accession>A0A975IYD0</accession>
<proteinExistence type="predicted"/>
<protein>
    <submittedName>
        <fullName evidence="2">DUF839 domain-containing protein</fullName>
    </submittedName>
</protein>
<dbReference type="InterPro" id="IPR008557">
    <property type="entry name" value="PhoX"/>
</dbReference>
<organism evidence="2 3">
    <name type="scientific">Luteolibacter ambystomatis</name>
    <dbReference type="NCBI Taxonomy" id="2824561"/>
    <lineage>
        <taxon>Bacteria</taxon>
        <taxon>Pseudomonadati</taxon>
        <taxon>Verrucomicrobiota</taxon>
        <taxon>Verrucomicrobiia</taxon>
        <taxon>Verrucomicrobiales</taxon>
        <taxon>Verrucomicrobiaceae</taxon>
        <taxon>Luteolibacter</taxon>
    </lineage>
</organism>
<dbReference type="RefSeq" id="WP_211630098.1">
    <property type="nucleotide sequence ID" value="NZ_CP073100.1"/>
</dbReference>
<dbReference type="Pfam" id="PF05787">
    <property type="entry name" value="PhoX"/>
    <property type="match status" value="1"/>
</dbReference>
<feature type="signal peptide" evidence="1">
    <location>
        <begin position="1"/>
        <end position="19"/>
    </location>
</feature>
<reference evidence="2" key="1">
    <citation type="submission" date="2021-04" db="EMBL/GenBank/DDBJ databases">
        <title>Luteolibacter sp. 32A isolated from the skin of an Anderson's salamander (Ambystoma andersonii).</title>
        <authorList>
            <person name="Spergser J."/>
            <person name="Busse H.-J."/>
        </authorList>
    </citation>
    <scope>NUCLEOTIDE SEQUENCE</scope>
    <source>
        <strain evidence="2">32A</strain>
    </source>
</reference>
<dbReference type="KEGG" id="lamb:KBB96_14170"/>
<dbReference type="AlphaFoldDB" id="A0A975IYD0"/>
<dbReference type="EMBL" id="CP073100">
    <property type="protein sequence ID" value="QUE50009.1"/>
    <property type="molecule type" value="Genomic_DNA"/>
</dbReference>
<evidence type="ECO:0000313" key="2">
    <source>
        <dbReference type="EMBL" id="QUE50009.1"/>
    </source>
</evidence>
<sequence length="551" mass="58225">MKSRLLTLAGLALASAVPAYGVKTSEPSYLTASPGSDFTIEPILTVGDRVPLTGGNASDDYAFAGIPDAMGLWQDSVSGQNVLFVAHEMTSGDHSKPLATQPRFKGAYVSRYILSNTGDIVSGAPAHSKLFAENTLVANRAPQEGDANAFTRFCSGHFAGTRDGLDRPFFFANEESPSGTYHINGPQSVAVVDGEMHTLPALGRVARENTVVMPRRDAITAIVSTEDNGSPSYVYLYVGTKQRRSDSALDKNGLTGGKVYVLAGRDAQHNEGTFTSGTLNTKWVEIPGAASLNVSQIRTAADNAGAFGFVRVEDEEFDPNQPTRSMFFTTTGGSGPNLLGRVYELTFNPTNPIANGTLNVIYNGDTRVTPGGTYNGTVGKLLGTPTGSLGTYSGGVLNNGVDGPVSADNLAINDDVIVLCEDRNSPADAVFAKYARNGGAWTLDRHNNYAPKLQTTFNYAALEARDAHAPFADAGLWETSGIINTDDVFGKGSFVINVQAHTKTVILNAGGTGSSIRSNCPGDTVGTTLTRSEAVTRYVEDGQVLIIRPVN</sequence>
<feature type="chain" id="PRO_5037616729" evidence="1">
    <location>
        <begin position="20"/>
        <end position="551"/>
    </location>
</feature>